<proteinExistence type="predicted"/>
<reference evidence="4" key="1">
    <citation type="journal article" date="2019" name="Int. J. Syst. Evol. Microbiol.">
        <title>The Global Catalogue of Microorganisms (GCM) 10K type strain sequencing project: providing services to taxonomists for standard genome sequencing and annotation.</title>
        <authorList>
            <consortium name="The Broad Institute Genomics Platform"/>
            <consortium name="The Broad Institute Genome Sequencing Center for Infectious Disease"/>
            <person name="Wu L."/>
            <person name="Ma J."/>
        </authorList>
    </citation>
    <scope>NUCLEOTIDE SEQUENCE [LARGE SCALE GENOMIC DNA]</scope>
    <source>
        <strain evidence="4">CGMCC 1.10106</strain>
    </source>
</reference>
<feature type="region of interest" description="Disordered" evidence="1">
    <location>
        <begin position="339"/>
        <end position="359"/>
    </location>
</feature>
<protein>
    <submittedName>
        <fullName evidence="3">RND transporter</fullName>
    </submittedName>
</protein>
<accession>A0ABQ1H450</accession>
<name>A0ABQ1H450_9SPHN</name>
<dbReference type="Proteomes" id="UP000618591">
    <property type="component" value="Unassembled WGS sequence"/>
</dbReference>
<evidence type="ECO:0000256" key="1">
    <source>
        <dbReference type="SAM" id="MobiDB-lite"/>
    </source>
</evidence>
<organism evidence="3 4">
    <name type="scientific">Sphingomonas psychrolutea</name>
    <dbReference type="NCBI Taxonomy" id="1259676"/>
    <lineage>
        <taxon>Bacteria</taxon>
        <taxon>Pseudomonadati</taxon>
        <taxon>Pseudomonadota</taxon>
        <taxon>Alphaproteobacteria</taxon>
        <taxon>Sphingomonadales</taxon>
        <taxon>Sphingomonadaceae</taxon>
        <taxon>Sphingomonas</taxon>
    </lineage>
</organism>
<dbReference type="PANTHER" id="PTHR30386:SF27">
    <property type="entry name" value="MEMBRANE FUSION PROTEIN (MFP) FAMILY PROTEIN"/>
    <property type="match status" value="1"/>
</dbReference>
<dbReference type="Gene3D" id="2.40.50.100">
    <property type="match status" value="1"/>
</dbReference>
<feature type="transmembrane region" description="Helical" evidence="2">
    <location>
        <begin position="21"/>
        <end position="47"/>
    </location>
</feature>
<keyword evidence="2" id="KW-0812">Transmembrane</keyword>
<dbReference type="InterPro" id="IPR050739">
    <property type="entry name" value="MFP"/>
</dbReference>
<dbReference type="RefSeq" id="WP_188448734.1">
    <property type="nucleotide sequence ID" value="NZ_BMDW01000020.1"/>
</dbReference>
<keyword evidence="4" id="KW-1185">Reference proteome</keyword>
<evidence type="ECO:0000313" key="4">
    <source>
        <dbReference type="Proteomes" id="UP000618591"/>
    </source>
</evidence>
<keyword evidence="2" id="KW-0472">Membrane</keyword>
<dbReference type="EMBL" id="BMDW01000020">
    <property type="protein sequence ID" value="GGA56758.1"/>
    <property type="molecule type" value="Genomic_DNA"/>
</dbReference>
<dbReference type="PANTHER" id="PTHR30386">
    <property type="entry name" value="MEMBRANE FUSION SUBUNIT OF EMRAB-TOLC MULTIDRUG EFFLUX PUMP"/>
    <property type="match status" value="1"/>
</dbReference>
<evidence type="ECO:0000313" key="3">
    <source>
        <dbReference type="EMBL" id="GGA56758.1"/>
    </source>
</evidence>
<gene>
    <name evidence="3" type="ORF">GCM10011395_29010</name>
</gene>
<sequence>MPYKAERLAHFKTLAGMRAPRFAVVVAWMVTIGIAIAVAIMALVPWLQTASGFGQVVALDPDERQQQVTALVPGRVDRWYVKDGQRVARGDPIARVVDLDPDLLSRLAAERAQVQAEIASVEQSRAVAGIDVARTRQLLAEGLGSRRDYEQTQIKVADTGAKLAESRAKLNRIDIALNRQSAQVVRAPRDGRLQQLNAASGSAMVSAGTVLAVVAPERVERAVELYIDGRDVPLVRTGRHVRLQFEGWPAIQFSGWPSVAQGLFDGQVRSIDPNAAPDGLFRILVEPQPGKPAWPSNDYVRPGGKVRGWVQGETVLIGYELWRQLNDFPLEFGRRPTVEIKGKAKAPNAKSDSDDTAKK</sequence>
<dbReference type="Gene3D" id="1.10.287.470">
    <property type="entry name" value="Helix hairpin bin"/>
    <property type="match status" value="1"/>
</dbReference>
<comment type="caution">
    <text evidence="3">The sequence shown here is derived from an EMBL/GenBank/DDBJ whole genome shotgun (WGS) entry which is preliminary data.</text>
</comment>
<evidence type="ECO:0000256" key="2">
    <source>
        <dbReference type="SAM" id="Phobius"/>
    </source>
</evidence>
<dbReference type="SUPFAM" id="SSF111369">
    <property type="entry name" value="HlyD-like secretion proteins"/>
    <property type="match status" value="1"/>
</dbReference>
<keyword evidence="2" id="KW-1133">Transmembrane helix</keyword>